<dbReference type="EMBL" id="AK370853">
    <property type="protein sequence ID" value="BAK02051.1"/>
    <property type="molecule type" value="mRNA"/>
</dbReference>
<feature type="compositionally biased region" description="Basic and acidic residues" evidence="3">
    <location>
        <begin position="194"/>
        <end position="207"/>
    </location>
</feature>
<dbReference type="SUPFAM" id="SSF52833">
    <property type="entry name" value="Thioredoxin-like"/>
    <property type="match status" value="1"/>
</dbReference>
<organism evidence="5">
    <name type="scientific">Hordeum vulgare subsp. vulgare</name>
    <name type="common">Domesticated barley</name>
    <dbReference type="NCBI Taxonomy" id="112509"/>
    <lineage>
        <taxon>Eukaryota</taxon>
        <taxon>Viridiplantae</taxon>
        <taxon>Streptophyta</taxon>
        <taxon>Embryophyta</taxon>
        <taxon>Tracheophyta</taxon>
        <taxon>Spermatophyta</taxon>
        <taxon>Magnoliopsida</taxon>
        <taxon>Liliopsida</taxon>
        <taxon>Poales</taxon>
        <taxon>Poaceae</taxon>
        <taxon>BOP clade</taxon>
        <taxon>Pooideae</taxon>
        <taxon>Triticodae</taxon>
        <taxon>Triticeae</taxon>
        <taxon>Hordeinae</taxon>
        <taxon>Hordeum</taxon>
    </lineage>
</organism>
<dbReference type="EC" id="2.5.1.18" evidence="1"/>
<sequence length="232" mass="25613">MAPMKLYGMMLSPNVTRVATVLNELGLDFEFVSVDLRTGAHKQPDFLKLNPFRPDPGAAGRGRSCLRVARHQPVHRDQVRGGGAAADAVGQAGGVAGGGVAPLLPAGARPRLRAAHQAHAGRPHRRRRGEQERRRPRQAARRLRGPPRRREQVPRRRRLHARRRQPHVLPLHAHQEPQGGPGGLPPPRQGLVGRDLRPPRLGQDRRLHPPPARRLRSPVPVLLPCLAAARME</sequence>
<dbReference type="Pfam" id="PF02798">
    <property type="entry name" value="GST_N"/>
    <property type="match status" value="1"/>
</dbReference>
<feature type="domain" description="GST N-terminal" evidence="4">
    <location>
        <begin position="2"/>
        <end position="97"/>
    </location>
</feature>
<proteinExistence type="evidence at transcript level"/>
<feature type="region of interest" description="Disordered" evidence="3">
    <location>
        <begin position="111"/>
        <end position="216"/>
    </location>
</feature>
<feature type="compositionally biased region" description="Basic residues" evidence="3">
    <location>
        <begin position="111"/>
        <end position="147"/>
    </location>
</feature>
<dbReference type="PROSITE" id="PS50404">
    <property type="entry name" value="GST_NTER"/>
    <property type="match status" value="1"/>
</dbReference>
<keyword evidence="2" id="KW-0808">Transferase</keyword>
<dbReference type="PANTHER" id="PTHR43900">
    <property type="entry name" value="GLUTATHIONE S-TRANSFERASE RHO"/>
    <property type="match status" value="1"/>
</dbReference>
<dbReference type="InterPro" id="IPR036249">
    <property type="entry name" value="Thioredoxin-like_sf"/>
</dbReference>
<name>F2E3X9_HORVV</name>
<dbReference type="GO" id="GO:0004364">
    <property type="term" value="F:glutathione transferase activity"/>
    <property type="evidence" value="ECO:0007669"/>
    <property type="project" value="UniProtKB-EC"/>
</dbReference>
<reference evidence="5" key="1">
    <citation type="journal article" date="2011" name="Plant Physiol.">
        <title>Comprehensive sequence analysis of 24,783 barley full-length cDNAs derived from 12 clone libraries.</title>
        <authorList>
            <person name="Matsumoto T."/>
            <person name="Tanaka T."/>
            <person name="Sakai H."/>
            <person name="Amano N."/>
            <person name="Kanamori H."/>
            <person name="Kurita K."/>
            <person name="Kikuta A."/>
            <person name="Kamiya K."/>
            <person name="Yamamoto M."/>
            <person name="Ikawa H."/>
            <person name="Fujii N."/>
            <person name="Hori K."/>
            <person name="Itoh T."/>
            <person name="Sato K."/>
        </authorList>
    </citation>
    <scope>NUCLEOTIDE SEQUENCE</scope>
</reference>
<dbReference type="PANTHER" id="PTHR43900:SF3">
    <property type="entry name" value="GLUTATHIONE S-TRANSFERASE RHO"/>
    <property type="match status" value="1"/>
</dbReference>
<dbReference type="AlphaFoldDB" id="F2E3X9"/>
<protein>
    <recommendedName>
        <fullName evidence="1">glutathione transferase</fullName>
        <ecNumber evidence="1">2.5.1.18</ecNumber>
    </recommendedName>
</protein>
<dbReference type="InterPro" id="IPR004045">
    <property type="entry name" value="Glutathione_S-Trfase_N"/>
</dbReference>
<evidence type="ECO:0000256" key="1">
    <source>
        <dbReference type="ARBA" id="ARBA00012452"/>
    </source>
</evidence>
<evidence type="ECO:0000313" key="5">
    <source>
        <dbReference type="EMBL" id="BAK02051.1"/>
    </source>
</evidence>
<evidence type="ECO:0000256" key="2">
    <source>
        <dbReference type="ARBA" id="ARBA00022679"/>
    </source>
</evidence>
<accession>F2E3X9</accession>
<evidence type="ECO:0000259" key="4">
    <source>
        <dbReference type="PROSITE" id="PS50404"/>
    </source>
</evidence>
<feature type="compositionally biased region" description="Basic residues" evidence="3">
    <location>
        <begin position="155"/>
        <end position="166"/>
    </location>
</feature>
<dbReference type="Gene3D" id="3.40.30.10">
    <property type="entry name" value="Glutaredoxin"/>
    <property type="match status" value="1"/>
</dbReference>
<evidence type="ECO:0000256" key="3">
    <source>
        <dbReference type="SAM" id="MobiDB-lite"/>
    </source>
</evidence>